<evidence type="ECO:0000313" key="3">
    <source>
        <dbReference type="Proteomes" id="UP000238350"/>
    </source>
</evidence>
<dbReference type="Proteomes" id="UP000238350">
    <property type="component" value="Unassembled WGS sequence"/>
</dbReference>
<proteinExistence type="predicted"/>
<sequence>MYVLWAGSQLPKKVHRLIQIIHFEVVPCATMSSWETAVVDIAAGVFIMLLIYLFASLAPLAKEAGHIIYSAVPHYLAA</sequence>
<reference evidence="2 3" key="1">
    <citation type="submission" date="2017-04" db="EMBL/GenBank/DDBJ databases">
        <title>Genome sequencing of [Candida] sorbophila.</title>
        <authorList>
            <person name="Ahn J.O."/>
        </authorList>
    </citation>
    <scope>NUCLEOTIDE SEQUENCE [LARGE SCALE GENOMIC DNA]</scope>
    <source>
        <strain evidence="2 3">DS02</strain>
    </source>
</reference>
<accession>A0A2T0FFQ3</accession>
<evidence type="ECO:0000256" key="1">
    <source>
        <dbReference type="SAM" id="Phobius"/>
    </source>
</evidence>
<feature type="transmembrane region" description="Helical" evidence="1">
    <location>
        <begin position="41"/>
        <end position="61"/>
    </location>
</feature>
<keyword evidence="1" id="KW-0472">Membrane</keyword>
<protein>
    <submittedName>
        <fullName evidence="2">Uncharacterized protein</fullName>
    </submittedName>
</protein>
<dbReference type="GeneID" id="36515184"/>
<dbReference type="RefSeq" id="XP_024663761.1">
    <property type="nucleotide sequence ID" value="XM_024807993.1"/>
</dbReference>
<comment type="caution">
    <text evidence="2">The sequence shown here is derived from an EMBL/GenBank/DDBJ whole genome shotgun (WGS) entry which is preliminary data.</text>
</comment>
<dbReference type="EMBL" id="NDIQ01000001">
    <property type="protein sequence ID" value="PRT53815.1"/>
    <property type="molecule type" value="Genomic_DNA"/>
</dbReference>
<gene>
    <name evidence="2" type="ORF">B9G98_01435</name>
</gene>
<organism evidence="2 3">
    <name type="scientific">Wickerhamiella sorbophila</name>
    <dbReference type="NCBI Taxonomy" id="45607"/>
    <lineage>
        <taxon>Eukaryota</taxon>
        <taxon>Fungi</taxon>
        <taxon>Dikarya</taxon>
        <taxon>Ascomycota</taxon>
        <taxon>Saccharomycotina</taxon>
        <taxon>Dipodascomycetes</taxon>
        <taxon>Dipodascales</taxon>
        <taxon>Trichomonascaceae</taxon>
        <taxon>Wickerhamiella</taxon>
    </lineage>
</organism>
<name>A0A2T0FFQ3_9ASCO</name>
<keyword evidence="3" id="KW-1185">Reference proteome</keyword>
<keyword evidence="1" id="KW-1133">Transmembrane helix</keyword>
<dbReference type="AlphaFoldDB" id="A0A2T0FFQ3"/>
<keyword evidence="1" id="KW-0812">Transmembrane</keyword>
<evidence type="ECO:0000313" key="2">
    <source>
        <dbReference type="EMBL" id="PRT53815.1"/>
    </source>
</evidence>